<evidence type="ECO:0000313" key="3">
    <source>
        <dbReference type="Proteomes" id="UP001497512"/>
    </source>
</evidence>
<dbReference type="EMBL" id="OZ019909">
    <property type="protein sequence ID" value="CAK9208851.1"/>
    <property type="molecule type" value="Genomic_DNA"/>
</dbReference>
<keyword evidence="3" id="KW-1185">Reference proteome</keyword>
<feature type="compositionally biased region" description="Polar residues" evidence="1">
    <location>
        <begin position="17"/>
        <end position="27"/>
    </location>
</feature>
<proteinExistence type="predicted"/>
<dbReference type="Proteomes" id="UP001497512">
    <property type="component" value="Chromosome 17"/>
</dbReference>
<evidence type="ECO:0000313" key="2">
    <source>
        <dbReference type="EMBL" id="CAK9208851.1"/>
    </source>
</evidence>
<sequence>MKKRKRRDAAAAEHETTCLQPSNSETKNGPLVGRENTKGSHGPSWSDGKILASEVTDRWCQCLPPGWIRGGNVAQNRAALTR</sequence>
<gene>
    <name evidence="2" type="ORF">CSSPTR1EN2_LOCUS9390</name>
</gene>
<accession>A0ABP0TZ49</accession>
<name>A0ABP0TZ49_9BRYO</name>
<protein>
    <submittedName>
        <fullName evidence="2">Uncharacterized protein</fullName>
    </submittedName>
</protein>
<reference evidence="2" key="1">
    <citation type="submission" date="2024-02" db="EMBL/GenBank/DDBJ databases">
        <authorList>
            <consortium name="ELIXIR-Norway"/>
            <consortium name="Elixir Norway"/>
        </authorList>
    </citation>
    <scope>NUCLEOTIDE SEQUENCE</scope>
</reference>
<evidence type="ECO:0000256" key="1">
    <source>
        <dbReference type="SAM" id="MobiDB-lite"/>
    </source>
</evidence>
<organism evidence="2 3">
    <name type="scientific">Sphagnum troendelagicum</name>
    <dbReference type="NCBI Taxonomy" id="128251"/>
    <lineage>
        <taxon>Eukaryota</taxon>
        <taxon>Viridiplantae</taxon>
        <taxon>Streptophyta</taxon>
        <taxon>Embryophyta</taxon>
        <taxon>Bryophyta</taxon>
        <taxon>Sphagnophytina</taxon>
        <taxon>Sphagnopsida</taxon>
        <taxon>Sphagnales</taxon>
        <taxon>Sphagnaceae</taxon>
        <taxon>Sphagnum</taxon>
    </lineage>
</organism>
<feature type="region of interest" description="Disordered" evidence="1">
    <location>
        <begin position="1"/>
        <end position="47"/>
    </location>
</feature>